<proteinExistence type="inferred from homology"/>
<dbReference type="EC" id="4.2.3.3" evidence="1"/>
<comment type="catalytic activity">
    <reaction evidence="1">
        <text>dihydroxyacetone phosphate = methylglyoxal + phosphate</text>
        <dbReference type="Rhea" id="RHEA:17937"/>
        <dbReference type="ChEBI" id="CHEBI:17158"/>
        <dbReference type="ChEBI" id="CHEBI:43474"/>
        <dbReference type="ChEBI" id="CHEBI:57642"/>
        <dbReference type="EC" id="4.2.3.3"/>
    </reaction>
</comment>
<keyword evidence="1 3" id="KW-0456">Lyase</keyword>
<feature type="binding site" evidence="1">
    <location>
        <begin position="38"/>
        <end position="41"/>
    </location>
    <ligand>
        <name>substrate</name>
    </ligand>
</feature>
<gene>
    <name evidence="1" type="primary">mgsA</name>
    <name evidence="3" type="ORF">L2W38_10320</name>
</gene>
<feature type="binding site" evidence="1">
    <location>
        <position position="16"/>
    </location>
    <ligand>
        <name>substrate</name>
    </ligand>
</feature>
<dbReference type="InterPro" id="IPR011607">
    <property type="entry name" value="MGS-like_dom"/>
</dbReference>
<dbReference type="EMBL" id="JAKGUD010000012">
    <property type="protein sequence ID" value="MCF4143205.1"/>
    <property type="molecule type" value="Genomic_DNA"/>
</dbReference>
<dbReference type="Pfam" id="PF02142">
    <property type="entry name" value="MGS"/>
    <property type="match status" value="1"/>
</dbReference>
<name>A0ABS9EPW1_9BACT</name>
<evidence type="ECO:0000259" key="2">
    <source>
        <dbReference type="PROSITE" id="PS51855"/>
    </source>
</evidence>
<dbReference type="Proteomes" id="UP001200430">
    <property type="component" value="Unassembled WGS sequence"/>
</dbReference>
<feature type="domain" description="MGS-like" evidence="2">
    <location>
        <begin position="1"/>
        <end position="157"/>
    </location>
</feature>
<dbReference type="RefSeq" id="WP_236099909.1">
    <property type="nucleotide sequence ID" value="NZ_JAKGUD010000012.1"/>
</dbReference>
<comment type="similarity">
    <text evidence="1">Belongs to the methylglyoxal synthase family.</text>
</comment>
<evidence type="ECO:0000256" key="1">
    <source>
        <dbReference type="HAMAP-Rule" id="MF_00549"/>
    </source>
</evidence>
<dbReference type="NCBIfam" id="TIGR00160">
    <property type="entry name" value="MGSA"/>
    <property type="match status" value="1"/>
</dbReference>
<dbReference type="PANTHER" id="PTHR30492:SF0">
    <property type="entry name" value="METHYLGLYOXAL SYNTHASE"/>
    <property type="match status" value="1"/>
</dbReference>
<dbReference type="InterPro" id="IPR036914">
    <property type="entry name" value="MGS-like_dom_sf"/>
</dbReference>
<dbReference type="InterPro" id="IPR018148">
    <property type="entry name" value="Methylglyoxal_synth_AS"/>
</dbReference>
<dbReference type="SMART" id="SM00851">
    <property type="entry name" value="MGS"/>
    <property type="match status" value="1"/>
</dbReference>
<evidence type="ECO:0000313" key="3">
    <source>
        <dbReference type="EMBL" id="MCF4143205.1"/>
    </source>
</evidence>
<feature type="binding site" evidence="1">
    <location>
        <begin position="58"/>
        <end position="59"/>
    </location>
    <ligand>
        <name>substrate</name>
    </ligand>
</feature>
<comment type="function">
    <text evidence="1">Catalyzes the formation of methylglyoxal from dihydroxyacetone phosphate.</text>
</comment>
<sequence>MEAVKKLALVAHDSRKKDLIRWAKRHREQLAAHRLCSTGTTGALLEAALGLPIDKLKSGPLGGDQQLGARIACERLDAIVFLWDPLNTQAHDSDIKALLRIATLYNIPMACNMASADFLFSSPLISLPYDNEHRDFDAHQQARNEAVIEEYLKEEER</sequence>
<dbReference type="PIRSF" id="PIRSF006614">
    <property type="entry name" value="Methylglyox_syn"/>
    <property type="match status" value="1"/>
</dbReference>
<dbReference type="GO" id="GO:0008929">
    <property type="term" value="F:methylglyoxal synthase activity"/>
    <property type="evidence" value="ECO:0007669"/>
    <property type="project" value="UniProtKB-EC"/>
</dbReference>
<dbReference type="PANTHER" id="PTHR30492">
    <property type="entry name" value="METHYLGLYOXAL SYNTHASE"/>
    <property type="match status" value="1"/>
</dbReference>
<feature type="binding site" evidence="1">
    <location>
        <position position="91"/>
    </location>
    <ligand>
        <name>substrate</name>
    </ligand>
</feature>
<accession>A0ABS9EPW1</accession>
<reference evidence="3 4" key="1">
    <citation type="submission" date="2022-01" db="EMBL/GenBank/DDBJ databases">
        <title>Dethiosulfovibrio faecalis sp. nov., a novel proteolytic, non-sulfur-reducing bacterium isolated from a marine aquaculture solid waste bioreactor.</title>
        <authorList>
            <person name="Grabowski S."/>
            <person name="Apolinario E."/>
            <person name="Schneider N."/>
            <person name="Marshall C.W."/>
            <person name="Sowers K.R."/>
        </authorList>
    </citation>
    <scope>NUCLEOTIDE SEQUENCE [LARGE SCALE GENOMIC DNA]</scope>
    <source>
        <strain evidence="3 4">DSM 12537</strain>
    </source>
</reference>
<dbReference type="Gene3D" id="3.40.50.1380">
    <property type="entry name" value="Methylglyoxal synthase-like domain"/>
    <property type="match status" value="1"/>
</dbReference>
<keyword evidence="4" id="KW-1185">Reference proteome</keyword>
<organism evidence="3 4">
    <name type="scientific">Dethiosulfovibrio marinus</name>
    <dbReference type="NCBI Taxonomy" id="133532"/>
    <lineage>
        <taxon>Bacteria</taxon>
        <taxon>Thermotogati</taxon>
        <taxon>Synergistota</taxon>
        <taxon>Synergistia</taxon>
        <taxon>Synergistales</taxon>
        <taxon>Dethiosulfovibrionaceae</taxon>
        <taxon>Dethiosulfovibrio</taxon>
    </lineage>
</organism>
<dbReference type="InterPro" id="IPR004363">
    <property type="entry name" value="Methylgl_synth"/>
</dbReference>
<comment type="caution">
    <text evidence="3">The sequence shown here is derived from an EMBL/GenBank/DDBJ whole genome shotgun (WGS) entry which is preliminary data.</text>
</comment>
<dbReference type="PROSITE" id="PS51855">
    <property type="entry name" value="MGS"/>
    <property type="match status" value="1"/>
</dbReference>
<dbReference type="PROSITE" id="PS01335">
    <property type="entry name" value="METHYLGLYOXAL_SYNTH"/>
    <property type="match status" value="1"/>
</dbReference>
<dbReference type="SUPFAM" id="SSF52335">
    <property type="entry name" value="Methylglyoxal synthase-like"/>
    <property type="match status" value="1"/>
</dbReference>
<protein>
    <recommendedName>
        <fullName evidence="1">Methylglyoxal synthase</fullName>
        <shortName evidence="1">MGS</shortName>
        <ecNumber evidence="1">4.2.3.3</ecNumber>
    </recommendedName>
</protein>
<dbReference type="CDD" id="cd01422">
    <property type="entry name" value="MGS"/>
    <property type="match status" value="1"/>
</dbReference>
<feature type="active site" description="Proton donor/acceptor" evidence="1">
    <location>
        <position position="64"/>
    </location>
</feature>
<dbReference type="HAMAP" id="MF_00549">
    <property type="entry name" value="Methylglyoxal_synth"/>
    <property type="match status" value="1"/>
</dbReference>
<evidence type="ECO:0000313" key="4">
    <source>
        <dbReference type="Proteomes" id="UP001200430"/>
    </source>
</evidence>
<feature type="binding site" evidence="1">
    <location>
        <position position="12"/>
    </location>
    <ligand>
        <name>substrate</name>
    </ligand>
</feature>
<dbReference type="NCBIfam" id="NF003559">
    <property type="entry name" value="PRK05234.1"/>
    <property type="match status" value="1"/>
</dbReference>